<reference evidence="3" key="1">
    <citation type="journal article" date="2014" name="Int. J. Syst. Evol. Microbiol.">
        <title>Complete genome sequence of Corynebacterium casei LMG S-19264T (=DSM 44701T), isolated from a smear-ripened cheese.</title>
        <authorList>
            <consortium name="US DOE Joint Genome Institute (JGI-PGF)"/>
            <person name="Walter F."/>
            <person name="Albersmeier A."/>
            <person name="Kalinowski J."/>
            <person name="Ruckert C."/>
        </authorList>
    </citation>
    <scope>NUCLEOTIDE SEQUENCE</scope>
    <source>
        <strain evidence="3">CGMCC 1.12153</strain>
    </source>
</reference>
<dbReference type="EMBL" id="BMEL01000004">
    <property type="protein sequence ID" value="GGF30151.1"/>
    <property type="molecule type" value="Genomic_DNA"/>
</dbReference>
<evidence type="ECO:0000313" key="3">
    <source>
        <dbReference type="EMBL" id="GGF30151.1"/>
    </source>
</evidence>
<dbReference type="InterPro" id="IPR052169">
    <property type="entry name" value="CW_Biosynth-Accessory"/>
</dbReference>
<dbReference type="InterPro" id="IPR029052">
    <property type="entry name" value="Metallo-depent_PP-like"/>
</dbReference>
<accession>A0A917EX88</accession>
<keyword evidence="4" id="KW-1185">Reference proteome</keyword>
<dbReference type="Gene3D" id="3.60.21.10">
    <property type="match status" value="1"/>
</dbReference>
<name>A0A917EX88_HALAA</name>
<gene>
    <name evidence="3" type="ORF">GCM10010954_31600</name>
</gene>
<comment type="caution">
    <text evidence="3">The sequence shown here is derived from an EMBL/GenBank/DDBJ whole genome shotgun (WGS) entry which is preliminary data.</text>
</comment>
<dbReference type="SMART" id="SM00854">
    <property type="entry name" value="PGA_cap"/>
    <property type="match status" value="1"/>
</dbReference>
<dbReference type="AlphaFoldDB" id="A0A917EX88"/>
<evidence type="ECO:0000256" key="1">
    <source>
        <dbReference type="ARBA" id="ARBA00005662"/>
    </source>
</evidence>
<proteinExistence type="inferred from homology"/>
<dbReference type="PANTHER" id="PTHR33393">
    <property type="entry name" value="POLYGLUTAMINE SYNTHESIS ACCESSORY PROTEIN RV0574C-RELATED"/>
    <property type="match status" value="1"/>
</dbReference>
<organism evidence="3 4">
    <name type="scientific">Halobacillus andaensis</name>
    <dbReference type="NCBI Taxonomy" id="1176239"/>
    <lineage>
        <taxon>Bacteria</taxon>
        <taxon>Bacillati</taxon>
        <taxon>Bacillota</taxon>
        <taxon>Bacilli</taxon>
        <taxon>Bacillales</taxon>
        <taxon>Bacillaceae</taxon>
        <taxon>Halobacillus</taxon>
    </lineage>
</organism>
<feature type="domain" description="Capsule synthesis protein CapA" evidence="2">
    <location>
        <begin position="61"/>
        <end position="300"/>
    </location>
</feature>
<protein>
    <submittedName>
        <fullName evidence="3">Capsular polysaccharide biosynthesis protein</fullName>
    </submittedName>
</protein>
<dbReference type="Pfam" id="PF09587">
    <property type="entry name" value="PGA_cap"/>
    <property type="match status" value="1"/>
</dbReference>
<dbReference type="PROSITE" id="PS51257">
    <property type="entry name" value="PROKAR_LIPOPROTEIN"/>
    <property type="match status" value="1"/>
</dbReference>
<dbReference type="SUPFAM" id="SSF56300">
    <property type="entry name" value="Metallo-dependent phosphatases"/>
    <property type="match status" value="1"/>
</dbReference>
<comment type="similarity">
    <text evidence="1">Belongs to the CapA family.</text>
</comment>
<evidence type="ECO:0000259" key="2">
    <source>
        <dbReference type="SMART" id="SM00854"/>
    </source>
</evidence>
<sequence length="368" mass="41039">MVRVVFILSLVLTGCSGLVEDSKAVKEETFAAHSDKTFSEMSWKDATALKGTNTDGHEPIELVATGDVMFEWSLDQTIEDKGPEYPFEQVAEPISNADYALTNLETAVTDRGVKEEKIYNFRTDPENLQGLSKAGFDFVSLANNHTLDYGSEGLVDTLSYLHTYDLDYAGAGHNEQEAYQSHTIELNGETVSVLAFSQVLPSTDWYAIGEQPGIASGYQQERCLELIKKANEMSDYTIVYMHWGNEGEAIPEQETRDYATRMVHAGADAVIGSHPHVLQGFEIIDGTPVAYSLGNFLFPDYVEDAQAQTGLLQVELHNGEVQMNFEPWKIKDDQIINPGEQYQDDIWTYLEEISFGVAIEEGDIRAFQ</sequence>
<reference evidence="3" key="2">
    <citation type="submission" date="2020-09" db="EMBL/GenBank/DDBJ databases">
        <authorList>
            <person name="Sun Q."/>
            <person name="Zhou Y."/>
        </authorList>
    </citation>
    <scope>NUCLEOTIDE SEQUENCE</scope>
    <source>
        <strain evidence="3">CGMCC 1.12153</strain>
    </source>
</reference>
<dbReference type="Proteomes" id="UP000660110">
    <property type="component" value="Unassembled WGS sequence"/>
</dbReference>
<dbReference type="PANTHER" id="PTHR33393:SF13">
    <property type="entry name" value="PGA BIOSYNTHESIS PROTEIN CAPA"/>
    <property type="match status" value="1"/>
</dbReference>
<evidence type="ECO:0000313" key="4">
    <source>
        <dbReference type="Proteomes" id="UP000660110"/>
    </source>
</evidence>
<dbReference type="InterPro" id="IPR019079">
    <property type="entry name" value="Capsule_synth_CapA"/>
</dbReference>
<dbReference type="CDD" id="cd07381">
    <property type="entry name" value="MPP_CapA"/>
    <property type="match status" value="1"/>
</dbReference>